<evidence type="ECO:0000256" key="7">
    <source>
        <dbReference type="RuleBase" id="RU004466"/>
    </source>
</evidence>
<dbReference type="FunFam" id="1.10.600.10:FF:000001">
    <property type="entry name" value="Geranylgeranyl diphosphate synthase"/>
    <property type="match status" value="1"/>
</dbReference>
<dbReference type="Gene3D" id="1.10.600.10">
    <property type="entry name" value="Farnesyl Diphosphate Synthase"/>
    <property type="match status" value="1"/>
</dbReference>
<evidence type="ECO:0000256" key="1">
    <source>
        <dbReference type="ARBA" id="ARBA00001946"/>
    </source>
</evidence>
<dbReference type="GO" id="GO:0008654">
    <property type="term" value="P:phospholipid biosynthetic process"/>
    <property type="evidence" value="ECO:0007669"/>
    <property type="project" value="UniProtKB-ARBA"/>
</dbReference>
<dbReference type="InterPro" id="IPR000092">
    <property type="entry name" value="Polyprenyl_synt"/>
</dbReference>
<keyword evidence="6" id="KW-0414">Isoprene biosynthesis</keyword>
<dbReference type="AlphaFoldDB" id="A0A2U8DGC7"/>
<keyword evidence="4" id="KW-0479">Metal-binding</keyword>
<dbReference type="GO" id="GO:0004659">
    <property type="term" value="F:prenyltransferase activity"/>
    <property type="evidence" value="ECO:0007669"/>
    <property type="project" value="InterPro"/>
</dbReference>
<sequence length="294" mass="33813">MKFSNLYDSYQNRINVKLFRLLNALPFRNSILLKAMKYSTLSGGKRLRACLIYVVGKIFNVNIITLDVIASVIELIHSYSLIHDDLPCIDNDYFRRGKIACHVKYGQNFSLLAGDALQSLAFNILSSYIMPGIKNCVRLKMISELSNAIGSSGMCFGQTLDLEKKKNEINLLELEKINLYKTAFLIRSSVRLVLLASNFFSKNILFILDRFSISIGLAFQIQDDIFDIKNDIKKIKKKNKKKNTYPLLIGLKNSEKKVEKLYKEAFSILFLLKEKSFNIDTLELFLEFIIKRCE</sequence>
<dbReference type="PROSITE" id="PS00723">
    <property type="entry name" value="POLYPRENYL_SYNTHASE_1"/>
    <property type="match status" value="1"/>
</dbReference>
<dbReference type="SUPFAM" id="SSF48576">
    <property type="entry name" value="Terpenoid synthases"/>
    <property type="match status" value="1"/>
</dbReference>
<accession>A0A2U8DGC7</accession>
<comment type="cofactor">
    <cofactor evidence="1">
        <name>Mg(2+)</name>
        <dbReference type="ChEBI" id="CHEBI:18420"/>
    </cofactor>
</comment>
<dbReference type="GO" id="GO:0016114">
    <property type="term" value="P:terpenoid biosynthetic process"/>
    <property type="evidence" value="ECO:0007669"/>
    <property type="project" value="UniProtKB-ARBA"/>
</dbReference>
<evidence type="ECO:0000256" key="4">
    <source>
        <dbReference type="ARBA" id="ARBA00022723"/>
    </source>
</evidence>
<dbReference type="InterPro" id="IPR008949">
    <property type="entry name" value="Isoprenoid_synthase_dom_sf"/>
</dbReference>
<proteinExistence type="inferred from homology"/>
<evidence type="ECO:0000256" key="6">
    <source>
        <dbReference type="ARBA" id="ARBA00023229"/>
    </source>
</evidence>
<dbReference type="Pfam" id="PF00348">
    <property type="entry name" value="polyprenyl_synt"/>
    <property type="match status" value="1"/>
</dbReference>
<dbReference type="EMBL" id="CP029161">
    <property type="protein sequence ID" value="AWH90344.1"/>
    <property type="molecule type" value="Genomic_DNA"/>
</dbReference>
<keyword evidence="5" id="KW-0460">Magnesium</keyword>
<evidence type="ECO:0000313" key="8">
    <source>
        <dbReference type="EMBL" id="AWH90344.1"/>
    </source>
</evidence>
<name>A0A2U8DGC7_9GAMM</name>
<dbReference type="PROSITE" id="PS00444">
    <property type="entry name" value="POLYPRENYL_SYNTHASE_2"/>
    <property type="match status" value="1"/>
</dbReference>
<gene>
    <name evidence="8" type="ORF">DD681_00725</name>
</gene>
<keyword evidence="3 7" id="KW-0808">Transferase</keyword>
<evidence type="ECO:0000313" key="9">
    <source>
        <dbReference type="Proteomes" id="UP000244884"/>
    </source>
</evidence>
<dbReference type="OrthoDB" id="9805316at2"/>
<evidence type="ECO:0000256" key="3">
    <source>
        <dbReference type="ARBA" id="ARBA00022679"/>
    </source>
</evidence>
<reference evidence="8 9" key="1">
    <citation type="submission" date="2018-04" db="EMBL/GenBank/DDBJ databases">
        <title>Genome sequence of Buchnera aphidicola from Melaphis sacchari.</title>
        <authorList>
            <person name="Geib S.M."/>
            <person name="Palmer N.A."/>
            <person name="Sattler S.E."/>
            <person name="Sarath G."/>
        </authorList>
    </citation>
    <scope>NUCLEOTIDE SEQUENCE [LARGE SCALE GENOMIC DNA]</scope>
    <source>
        <strain evidence="8 9">LSU</strain>
    </source>
</reference>
<dbReference type="GO" id="GO:0046872">
    <property type="term" value="F:metal ion binding"/>
    <property type="evidence" value="ECO:0007669"/>
    <property type="project" value="UniProtKB-KW"/>
</dbReference>
<dbReference type="RefSeq" id="WP_158341114.1">
    <property type="nucleotide sequence ID" value="NZ_CP029161.1"/>
</dbReference>
<evidence type="ECO:0000256" key="2">
    <source>
        <dbReference type="ARBA" id="ARBA00006706"/>
    </source>
</evidence>
<protein>
    <submittedName>
        <fullName evidence="8">(2E,6E)-farnesyl diphosphate synthase</fullName>
    </submittedName>
</protein>
<dbReference type="PANTHER" id="PTHR43281">
    <property type="entry name" value="FARNESYL DIPHOSPHATE SYNTHASE"/>
    <property type="match status" value="1"/>
</dbReference>
<evidence type="ECO:0000256" key="5">
    <source>
        <dbReference type="ARBA" id="ARBA00022842"/>
    </source>
</evidence>
<dbReference type="SFLD" id="SFLDG01017">
    <property type="entry name" value="Polyprenyl_Transferase_Like"/>
    <property type="match status" value="1"/>
</dbReference>
<dbReference type="Proteomes" id="UP000244884">
    <property type="component" value="Chromosome"/>
</dbReference>
<dbReference type="InterPro" id="IPR033749">
    <property type="entry name" value="Polyprenyl_synt_CS"/>
</dbReference>
<dbReference type="SFLD" id="SFLDS00005">
    <property type="entry name" value="Isoprenoid_Synthase_Type_I"/>
    <property type="match status" value="1"/>
</dbReference>
<comment type="similarity">
    <text evidence="2 7">Belongs to the FPP/GGPP synthase family.</text>
</comment>
<organism evidence="8 9">
    <name type="scientific">Buchnera aphidicola</name>
    <name type="common">Melanaphis sacchari</name>
    <dbReference type="NCBI Taxonomy" id="2173854"/>
    <lineage>
        <taxon>Bacteria</taxon>
        <taxon>Pseudomonadati</taxon>
        <taxon>Pseudomonadota</taxon>
        <taxon>Gammaproteobacteria</taxon>
        <taxon>Enterobacterales</taxon>
        <taxon>Erwiniaceae</taxon>
        <taxon>Buchnera</taxon>
    </lineage>
</organism>
<dbReference type="PANTHER" id="PTHR43281:SF1">
    <property type="entry name" value="FARNESYL DIPHOSPHATE SYNTHASE"/>
    <property type="match status" value="1"/>
</dbReference>